<dbReference type="KEGG" id="rtu:PR017_04880"/>
<reference evidence="1 2" key="1">
    <citation type="journal article" date="2018" name="Sci. Rep.">
        <title>Rhizobium tumorigenes sp. nov., a novel plant tumorigenic bacterium isolated from cane gall tumors on thornless blackberry.</title>
        <authorList>
            <person name="Kuzmanovi N."/>
            <person name="Smalla K."/>
            <person name="Gronow S."/>
            <person name="PuBawska J."/>
        </authorList>
    </citation>
    <scope>NUCLEOTIDE SEQUENCE [LARGE SCALE GENOMIC DNA]</scope>
    <source>
        <strain evidence="1 2">1078</strain>
    </source>
</reference>
<dbReference type="EMBL" id="CP117255">
    <property type="protein sequence ID" value="WFR96469.1"/>
    <property type="molecule type" value="Genomic_DNA"/>
</dbReference>
<evidence type="ECO:0000313" key="2">
    <source>
        <dbReference type="Proteomes" id="UP000249499"/>
    </source>
</evidence>
<dbReference type="Proteomes" id="UP000249499">
    <property type="component" value="Chromosome"/>
</dbReference>
<accession>A0AAF1K916</accession>
<gene>
    <name evidence="1" type="ORF">PR017_04880</name>
</gene>
<name>A0AAF1K916_9HYPH</name>
<protein>
    <submittedName>
        <fullName evidence="1">Uncharacterized protein</fullName>
    </submittedName>
</protein>
<dbReference type="AlphaFoldDB" id="A0AAF1K916"/>
<organism evidence="1 2">
    <name type="scientific">Rhizobium tumorigenes</name>
    <dbReference type="NCBI Taxonomy" id="2041385"/>
    <lineage>
        <taxon>Bacteria</taxon>
        <taxon>Pseudomonadati</taxon>
        <taxon>Pseudomonadota</taxon>
        <taxon>Alphaproteobacteria</taxon>
        <taxon>Hyphomicrobiales</taxon>
        <taxon>Rhizobiaceae</taxon>
        <taxon>Rhizobium/Agrobacterium group</taxon>
        <taxon>Rhizobium</taxon>
    </lineage>
</organism>
<dbReference type="RefSeq" id="WP_133255593.1">
    <property type="nucleotide sequence ID" value="NZ_CP117255.1"/>
</dbReference>
<reference evidence="2" key="2">
    <citation type="journal article" date="2023" name="MicrobiologyOpen">
        <title>Genomics of the tumorigenes clade of the family Rhizobiaceae and description of Rhizobium rhododendri sp. nov.</title>
        <authorList>
            <person name="Kuzmanovic N."/>
            <person name="diCenzo G.C."/>
            <person name="Bunk B."/>
            <person name="Sproeer C."/>
            <person name="Fruehling A."/>
            <person name="Neumann-Schaal M."/>
            <person name="Overmann J."/>
            <person name="Smalla K."/>
        </authorList>
    </citation>
    <scope>NUCLEOTIDE SEQUENCE [LARGE SCALE GENOMIC DNA]</scope>
    <source>
        <strain evidence="2">1078</strain>
    </source>
</reference>
<proteinExistence type="predicted"/>
<sequence length="108" mass="12404">MVEDNIDLGLIAKLVQKNNDEMRGLRREVADIRTLCVQTYDYLNRSDRRYMELRDDLELMIKMEVGGAITHVHSVLENSLMRIEGNIADVSVKVDDLSGRIFAAENKH</sequence>
<keyword evidence="2" id="KW-1185">Reference proteome</keyword>
<evidence type="ECO:0000313" key="1">
    <source>
        <dbReference type="EMBL" id="WFR96469.1"/>
    </source>
</evidence>